<keyword evidence="1" id="KW-0472">Membrane</keyword>
<feature type="non-terminal residue" evidence="2">
    <location>
        <position position="1"/>
    </location>
</feature>
<proteinExistence type="predicted"/>
<accession>A0A392SC15</accession>
<evidence type="ECO:0000313" key="3">
    <source>
        <dbReference type="Proteomes" id="UP000265520"/>
    </source>
</evidence>
<organism evidence="2 3">
    <name type="scientific">Trifolium medium</name>
    <dbReference type="NCBI Taxonomy" id="97028"/>
    <lineage>
        <taxon>Eukaryota</taxon>
        <taxon>Viridiplantae</taxon>
        <taxon>Streptophyta</taxon>
        <taxon>Embryophyta</taxon>
        <taxon>Tracheophyta</taxon>
        <taxon>Spermatophyta</taxon>
        <taxon>Magnoliopsida</taxon>
        <taxon>eudicotyledons</taxon>
        <taxon>Gunneridae</taxon>
        <taxon>Pentapetalae</taxon>
        <taxon>rosids</taxon>
        <taxon>fabids</taxon>
        <taxon>Fabales</taxon>
        <taxon>Fabaceae</taxon>
        <taxon>Papilionoideae</taxon>
        <taxon>50 kb inversion clade</taxon>
        <taxon>NPAAA clade</taxon>
        <taxon>Hologalegina</taxon>
        <taxon>IRL clade</taxon>
        <taxon>Trifolieae</taxon>
        <taxon>Trifolium</taxon>
    </lineage>
</organism>
<dbReference type="EMBL" id="LXQA010351248">
    <property type="protein sequence ID" value="MCI45982.1"/>
    <property type="molecule type" value="Genomic_DNA"/>
</dbReference>
<keyword evidence="1" id="KW-1133">Transmembrane helix</keyword>
<comment type="caution">
    <text evidence="2">The sequence shown here is derived from an EMBL/GenBank/DDBJ whole genome shotgun (WGS) entry which is preliminary data.</text>
</comment>
<keyword evidence="3" id="KW-1185">Reference proteome</keyword>
<name>A0A392SC15_9FABA</name>
<keyword evidence="1" id="KW-0812">Transmembrane</keyword>
<reference evidence="2 3" key="1">
    <citation type="journal article" date="2018" name="Front. Plant Sci.">
        <title>Red Clover (Trifolium pratense) and Zigzag Clover (T. medium) - A Picture of Genomic Similarities and Differences.</title>
        <authorList>
            <person name="Dluhosova J."/>
            <person name="Istvanek J."/>
            <person name="Nedelnik J."/>
            <person name="Repkova J."/>
        </authorList>
    </citation>
    <scope>NUCLEOTIDE SEQUENCE [LARGE SCALE GENOMIC DNA]</scope>
    <source>
        <strain evidence="3">cv. 10/8</strain>
        <tissue evidence="2">Leaf</tissue>
    </source>
</reference>
<protein>
    <submittedName>
        <fullName evidence="2">Uncharacterized protein</fullName>
    </submittedName>
</protein>
<dbReference type="Proteomes" id="UP000265520">
    <property type="component" value="Unassembled WGS sequence"/>
</dbReference>
<evidence type="ECO:0000256" key="1">
    <source>
        <dbReference type="SAM" id="Phobius"/>
    </source>
</evidence>
<sequence length="29" mass="3205">CFLVLLYGVFIVRIMIGVRCVFVVVAAFG</sequence>
<evidence type="ECO:0000313" key="2">
    <source>
        <dbReference type="EMBL" id="MCI45982.1"/>
    </source>
</evidence>
<feature type="transmembrane region" description="Helical" evidence="1">
    <location>
        <begin position="6"/>
        <end position="28"/>
    </location>
</feature>
<dbReference type="AlphaFoldDB" id="A0A392SC15"/>